<reference evidence="9" key="1">
    <citation type="submission" date="2025-08" db="UniProtKB">
        <authorList>
            <consortium name="Ensembl"/>
        </authorList>
    </citation>
    <scope>IDENTIFICATION</scope>
</reference>
<keyword evidence="3 7" id="KW-0802">TPR repeat</keyword>
<evidence type="ECO:0000256" key="8">
    <source>
        <dbReference type="SAM" id="MobiDB-lite"/>
    </source>
</evidence>
<dbReference type="Ensembl" id="ENSSVLT00005003933.1">
    <property type="protein sequence ID" value="ENSSVLP00005003574.1"/>
    <property type="gene ID" value="ENSSVLG00005002871.1"/>
</dbReference>
<accession>A0A8D2CL36</accession>
<evidence type="ECO:0000256" key="1">
    <source>
        <dbReference type="ARBA" id="ARBA00022588"/>
    </source>
</evidence>
<sequence length="488" mass="56488">MSEITKNSLKKILPQLKCHFTWNLFKEESASGYLEDRVCNQIEFLNAEFKATMYNLLAYIKHLDGQNKAALEYLQKAEEAIQENHDDQTEIRSLVTWGNYAWIYYHMDQPEIAQTYVNKVKDICTKFSNPYSIECPELDCEEGWTRLQCGKNDRAKWCFQKALEEKPNHPESSTGLAIAMYHLDKKPGKNFSVDALKQAIDLNTKNQYLKVLLALKLQKMNEQNEADKLVDEALEKAPYQTDVLHKAAYFYEKKGNLDKAIELFLRALESTPNNRYLYYHIMWCYKEMATQMQNIEKSKVSEYRQKIEELRKLVKDHMDKVLEKGPGPLGIPSDLIKYLEAEECYQKVFCKEISEAEREHLQSHYCSLQEYQGKSEDISAVRTGLESFCLSKKSTEKEEMKHPSQNTAESLLQQNAPNSWYLQGLNHKQQGDLQQAAKCYEKELGHLLRDAPSGIGRVFLSESESEDDSEEMFQGAGSSSPREHPDLN</sequence>
<dbReference type="SMART" id="SM00028">
    <property type="entry name" value="TPR"/>
    <property type="match status" value="5"/>
</dbReference>
<dbReference type="FunFam" id="1.25.40.10:FF:000036">
    <property type="entry name" value="interferon-induced protein with tetratricopeptide repeats 5"/>
    <property type="match status" value="1"/>
</dbReference>
<feature type="region of interest" description="Disordered" evidence="8">
    <location>
        <begin position="458"/>
        <end position="488"/>
    </location>
</feature>
<keyword evidence="5" id="KW-0051">Antiviral defense</keyword>
<dbReference type="GeneTree" id="ENSGT00950000182946"/>
<proteinExistence type="inferred from homology"/>
<organism evidence="9 10">
    <name type="scientific">Sciurus vulgaris</name>
    <name type="common">Eurasian red squirrel</name>
    <dbReference type="NCBI Taxonomy" id="55149"/>
    <lineage>
        <taxon>Eukaryota</taxon>
        <taxon>Metazoa</taxon>
        <taxon>Chordata</taxon>
        <taxon>Craniata</taxon>
        <taxon>Vertebrata</taxon>
        <taxon>Euteleostomi</taxon>
        <taxon>Mammalia</taxon>
        <taxon>Eutheria</taxon>
        <taxon>Euarchontoglires</taxon>
        <taxon>Glires</taxon>
        <taxon>Rodentia</taxon>
        <taxon>Sciuromorpha</taxon>
        <taxon>Sciuridae</taxon>
        <taxon>Sciurinae</taxon>
        <taxon>Sciurini</taxon>
        <taxon>Sciurus</taxon>
    </lineage>
</organism>
<evidence type="ECO:0000256" key="6">
    <source>
        <dbReference type="ARBA" id="ARBA00038336"/>
    </source>
</evidence>
<dbReference type="GO" id="GO:0051607">
    <property type="term" value="P:defense response to virus"/>
    <property type="evidence" value="ECO:0007669"/>
    <property type="project" value="UniProtKB-KW"/>
</dbReference>
<dbReference type="GO" id="GO:0045087">
    <property type="term" value="P:innate immune response"/>
    <property type="evidence" value="ECO:0007669"/>
    <property type="project" value="UniProtKB-KW"/>
</dbReference>
<dbReference type="Proteomes" id="UP000694564">
    <property type="component" value="Chromosome 4"/>
</dbReference>
<protein>
    <recommendedName>
        <fullName evidence="11">Interferon-induced protein with tetratricopeptide repeats 3</fullName>
    </recommendedName>
</protein>
<evidence type="ECO:0008006" key="11">
    <source>
        <dbReference type="Google" id="ProtNLM"/>
    </source>
</evidence>
<evidence type="ECO:0000313" key="9">
    <source>
        <dbReference type="Ensembl" id="ENSSVLP00005003574.1"/>
    </source>
</evidence>
<dbReference type="SUPFAM" id="SSF48452">
    <property type="entry name" value="TPR-like"/>
    <property type="match status" value="1"/>
</dbReference>
<dbReference type="GO" id="GO:0035457">
    <property type="term" value="P:cellular response to interferon-alpha"/>
    <property type="evidence" value="ECO:0007669"/>
    <property type="project" value="UniProtKB-ARBA"/>
</dbReference>
<reference evidence="9" key="2">
    <citation type="submission" date="2025-09" db="UniProtKB">
        <authorList>
            <consortium name="Ensembl"/>
        </authorList>
    </citation>
    <scope>IDENTIFICATION</scope>
</reference>
<keyword evidence="1" id="KW-0399">Innate immunity</keyword>
<dbReference type="PANTHER" id="PTHR10271">
    <property type="entry name" value="INTERFERON-INDUCED PROTEIN WITH TETRATRICOPEPTIDE REPEATS"/>
    <property type="match status" value="1"/>
</dbReference>
<keyword evidence="2" id="KW-0677">Repeat</keyword>
<dbReference type="Gene3D" id="1.25.40.10">
    <property type="entry name" value="Tetratricopeptide repeat domain"/>
    <property type="match status" value="3"/>
</dbReference>
<evidence type="ECO:0000256" key="4">
    <source>
        <dbReference type="ARBA" id="ARBA00022859"/>
    </source>
</evidence>
<dbReference type="GO" id="GO:0005829">
    <property type="term" value="C:cytosol"/>
    <property type="evidence" value="ECO:0007669"/>
    <property type="project" value="TreeGrafter"/>
</dbReference>
<evidence type="ECO:0000256" key="5">
    <source>
        <dbReference type="ARBA" id="ARBA00023118"/>
    </source>
</evidence>
<dbReference type="Pfam" id="PF13181">
    <property type="entry name" value="TPR_8"/>
    <property type="match status" value="2"/>
</dbReference>
<evidence type="ECO:0000256" key="7">
    <source>
        <dbReference type="PROSITE-ProRule" id="PRU00339"/>
    </source>
</evidence>
<dbReference type="InterPro" id="IPR011990">
    <property type="entry name" value="TPR-like_helical_dom_sf"/>
</dbReference>
<evidence type="ECO:0000313" key="10">
    <source>
        <dbReference type="Proteomes" id="UP000694564"/>
    </source>
</evidence>
<dbReference type="Pfam" id="PF13424">
    <property type="entry name" value="TPR_12"/>
    <property type="match status" value="1"/>
</dbReference>
<dbReference type="InterPro" id="IPR019734">
    <property type="entry name" value="TPR_rpt"/>
</dbReference>
<keyword evidence="10" id="KW-1185">Reference proteome</keyword>
<comment type="similarity">
    <text evidence="6">Belongs to the IFIT family.</text>
</comment>
<evidence type="ECO:0000256" key="2">
    <source>
        <dbReference type="ARBA" id="ARBA00022737"/>
    </source>
</evidence>
<dbReference type="AlphaFoldDB" id="A0A8D2CL36"/>
<evidence type="ECO:0000256" key="3">
    <source>
        <dbReference type="ARBA" id="ARBA00022803"/>
    </source>
</evidence>
<dbReference type="PROSITE" id="PS50005">
    <property type="entry name" value="TPR"/>
    <property type="match status" value="1"/>
</dbReference>
<name>A0A8D2CL36_SCIVU</name>
<dbReference type="PANTHER" id="PTHR10271:SF3">
    <property type="entry name" value="INTERFERON-INDUCED PROTEIN WITH TETRATRICOPEPTIDE REPEATS 3"/>
    <property type="match status" value="1"/>
</dbReference>
<feature type="repeat" description="TPR" evidence="7">
    <location>
        <begin position="241"/>
        <end position="274"/>
    </location>
</feature>
<keyword evidence="4" id="KW-0391">Immunity</keyword>